<evidence type="ECO:0000313" key="3">
    <source>
        <dbReference type="Proteomes" id="UP000745663"/>
    </source>
</evidence>
<organism evidence="2 3">
    <name type="scientific">Pseudomonas arcuscaelestis</name>
    <dbReference type="NCBI Taxonomy" id="2710591"/>
    <lineage>
        <taxon>Bacteria</taxon>
        <taxon>Pseudomonadati</taxon>
        <taxon>Pseudomonadota</taxon>
        <taxon>Gammaproteobacteria</taxon>
        <taxon>Pseudomonadales</taxon>
        <taxon>Pseudomonadaceae</taxon>
        <taxon>Pseudomonas</taxon>
    </lineage>
</organism>
<keyword evidence="1" id="KW-0812">Transmembrane</keyword>
<evidence type="ECO:0000313" key="2">
    <source>
        <dbReference type="EMBL" id="MBM5458840.1"/>
    </source>
</evidence>
<proteinExistence type="predicted"/>
<evidence type="ECO:0000256" key="1">
    <source>
        <dbReference type="SAM" id="Phobius"/>
    </source>
</evidence>
<reference evidence="2 3" key="1">
    <citation type="submission" date="2020-08" db="EMBL/GenBank/DDBJ databases">
        <title>Description of novel Pseudomonas species.</title>
        <authorList>
            <person name="Duman M."/>
            <person name="Mulet M."/>
            <person name="Altun S."/>
            <person name="Saticioglu I.B."/>
            <person name="Lalucat J."/>
            <person name="Garcia-Valdes E."/>
        </authorList>
    </citation>
    <scope>NUCLEOTIDE SEQUENCE [LARGE SCALE GENOMIC DNA]</scope>
    <source>
        <strain evidence="2 3">P66</strain>
    </source>
</reference>
<feature type="transmembrane region" description="Helical" evidence="1">
    <location>
        <begin position="33"/>
        <end position="52"/>
    </location>
</feature>
<gene>
    <name evidence="2" type="ORF">H8F21_14825</name>
</gene>
<sequence>MKRKTAYELGVFGFGMVAVGLMAPVLLGDESLSKWQFGGLSLAVFLAIFCACKSFPEKEESSSEQS</sequence>
<accession>A0ABS2BZG7</accession>
<dbReference type="RefSeq" id="WP_203584761.1">
    <property type="nucleotide sequence ID" value="NZ_JACOPV010000008.1"/>
</dbReference>
<dbReference type="Proteomes" id="UP000745663">
    <property type="component" value="Unassembled WGS sequence"/>
</dbReference>
<keyword evidence="1" id="KW-1133">Transmembrane helix</keyword>
<dbReference type="EMBL" id="JACOPV010000008">
    <property type="protein sequence ID" value="MBM5458840.1"/>
    <property type="molecule type" value="Genomic_DNA"/>
</dbReference>
<keyword evidence="1" id="KW-0472">Membrane</keyword>
<protein>
    <submittedName>
        <fullName evidence="2">Uncharacterized protein</fullName>
    </submittedName>
</protein>
<comment type="caution">
    <text evidence="2">The sequence shown here is derived from an EMBL/GenBank/DDBJ whole genome shotgun (WGS) entry which is preliminary data.</text>
</comment>
<name>A0ABS2BZG7_9PSED</name>
<keyword evidence="3" id="KW-1185">Reference proteome</keyword>
<feature type="transmembrane region" description="Helical" evidence="1">
    <location>
        <begin position="7"/>
        <end position="27"/>
    </location>
</feature>